<evidence type="ECO:0000256" key="1">
    <source>
        <dbReference type="ARBA" id="ARBA00004141"/>
    </source>
</evidence>
<keyword evidence="4 6" id="KW-0472">Membrane</keyword>
<comment type="similarity">
    <text evidence="5">Belongs to the SAT4 family.</text>
</comment>
<sequence length="277" mass="31607">MDAPIVVLERDPGYLKEIWAWFGIGVLIMALRFAVRIRMVGFKGFEGDDYVTFLVLACYMMDAVFVTECYWLGTNVDVDPRIVDQLTDTQIERLRKGSKFEIGAWYSYTFLIWCMKATMLFFYNRITFGLNQHRVVKWLAWFCAACYIAVFLTITFGCSPTAMNWQVRPLPPRKCTLKEQNFIVTAIFNVITDGAILAVPVPLLWKLRVPLHKKLVIALLLSSGLFVISAAIIRATATLSATPSSITMNRWGVRETIVGILSINIPILRPLFLRGFW</sequence>
<keyword evidence="2 6" id="KW-0812">Transmembrane</keyword>
<dbReference type="Proteomes" id="UP000799776">
    <property type="component" value="Unassembled WGS sequence"/>
</dbReference>
<feature type="transmembrane region" description="Helical" evidence="6">
    <location>
        <begin position="105"/>
        <end position="126"/>
    </location>
</feature>
<feature type="transmembrane region" description="Helical" evidence="6">
    <location>
        <begin position="215"/>
        <end position="237"/>
    </location>
</feature>
<evidence type="ECO:0000313" key="8">
    <source>
        <dbReference type="EMBL" id="KAF2086344.1"/>
    </source>
</evidence>
<dbReference type="Pfam" id="PF20684">
    <property type="entry name" value="Fung_rhodopsin"/>
    <property type="match status" value="1"/>
</dbReference>
<accession>A0A9P4HUN3</accession>
<organism evidence="8 9">
    <name type="scientific">Saccharata proteae CBS 121410</name>
    <dbReference type="NCBI Taxonomy" id="1314787"/>
    <lineage>
        <taxon>Eukaryota</taxon>
        <taxon>Fungi</taxon>
        <taxon>Dikarya</taxon>
        <taxon>Ascomycota</taxon>
        <taxon>Pezizomycotina</taxon>
        <taxon>Dothideomycetes</taxon>
        <taxon>Dothideomycetes incertae sedis</taxon>
        <taxon>Botryosphaeriales</taxon>
        <taxon>Saccharataceae</taxon>
        <taxon>Saccharata</taxon>
    </lineage>
</organism>
<evidence type="ECO:0000256" key="2">
    <source>
        <dbReference type="ARBA" id="ARBA00022692"/>
    </source>
</evidence>
<proteinExistence type="inferred from homology"/>
<feature type="transmembrane region" description="Helical" evidence="6">
    <location>
        <begin position="138"/>
        <end position="162"/>
    </location>
</feature>
<dbReference type="EMBL" id="ML978725">
    <property type="protein sequence ID" value="KAF2086344.1"/>
    <property type="molecule type" value="Genomic_DNA"/>
</dbReference>
<evidence type="ECO:0000256" key="3">
    <source>
        <dbReference type="ARBA" id="ARBA00022989"/>
    </source>
</evidence>
<comment type="subcellular location">
    <subcellularLocation>
        <location evidence="1">Membrane</location>
        <topology evidence="1">Multi-pass membrane protein</topology>
    </subcellularLocation>
</comment>
<dbReference type="GO" id="GO:0016020">
    <property type="term" value="C:membrane"/>
    <property type="evidence" value="ECO:0007669"/>
    <property type="project" value="UniProtKB-SubCell"/>
</dbReference>
<reference evidence="8" key="1">
    <citation type="journal article" date="2020" name="Stud. Mycol.">
        <title>101 Dothideomycetes genomes: a test case for predicting lifestyles and emergence of pathogens.</title>
        <authorList>
            <person name="Haridas S."/>
            <person name="Albert R."/>
            <person name="Binder M."/>
            <person name="Bloem J."/>
            <person name="Labutti K."/>
            <person name="Salamov A."/>
            <person name="Andreopoulos B."/>
            <person name="Baker S."/>
            <person name="Barry K."/>
            <person name="Bills G."/>
            <person name="Bluhm B."/>
            <person name="Cannon C."/>
            <person name="Castanera R."/>
            <person name="Culley D."/>
            <person name="Daum C."/>
            <person name="Ezra D."/>
            <person name="Gonzalez J."/>
            <person name="Henrissat B."/>
            <person name="Kuo A."/>
            <person name="Liang C."/>
            <person name="Lipzen A."/>
            <person name="Lutzoni F."/>
            <person name="Magnuson J."/>
            <person name="Mondo S."/>
            <person name="Nolan M."/>
            <person name="Ohm R."/>
            <person name="Pangilinan J."/>
            <person name="Park H.-J."/>
            <person name="Ramirez L."/>
            <person name="Alfaro M."/>
            <person name="Sun H."/>
            <person name="Tritt A."/>
            <person name="Yoshinaga Y."/>
            <person name="Zwiers L.-H."/>
            <person name="Turgeon B."/>
            <person name="Goodwin S."/>
            <person name="Spatafora J."/>
            <person name="Crous P."/>
            <person name="Grigoriev I."/>
        </authorList>
    </citation>
    <scope>NUCLEOTIDE SEQUENCE</scope>
    <source>
        <strain evidence="8">CBS 121410</strain>
    </source>
</reference>
<evidence type="ECO:0000256" key="5">
    <source>
        <dbReference type="ARBA" id="ARBA00038359"/>
    </source>
</evidence>
<evidence type="ECO:0000256" key="6">
    <source>
        <dbReference type="SAM" id="Phobius"/>
    </source>
</evidence>
<dbReference type="AlphaFoldDB" id="A0A9P4HUN3"/>
<name>A0A9P4HUN3_9PEZI</name>
<dbReference type="PANTHER" id="PTHR33048">
    <property type="entry name" value="PTH11-LIKE INTEGRAL MEMBRANE PROTEIN (AFU_ORTHOLOGUE AFUA_5G11245)"/>
    <property type="match status" value="1"/>
</dbReference>
<gene>
    <name evidence="8" type="ORF">K490DRAFT_44603</name>
</gene>
<comment type="caution">
    <text evidence="8">The sequence shown here is derived from an EMBL/GenBank/DDBJ whole genome shotgun (WGS) entry which is preliminary data.</text>
</comment>
<feature type="transmembrane region" description="Helical" evidence="6">
    <location>
        <begin position="18"/>
        <end position="38"/>
    </location>
</feature>
<feature type="non-terminal residue" evidence="8">
    <location>
        <position position="277"/>
    </location>
</feature>
<evidence type="ECO:0000256" key="4">
    <source>
        <dbReference type="ARBA" id="ARBA00023136"/>
    </source>
</evidence>
<keyword evidence="9" id="KW-1185">Reference proteome</keyword>
<dbReference type="InterPro" id="IPR052337">
    <property type="entry name" value="SAT4-like"/>
</dbReference>
<dbReference type="InterPro" id="IPR049326">
    <property type="entry name" value="Rhodopsin_dom_fungi"/>
</dbReference>
<keyword evidence="3 6" id="KW-1133">Transmembrane helix</keyword>
<feature type="transmembrane region" description="Helical" evidence="6">
    <location>
        <begin position="50"/>
        <end position="73"/>
    </location>
</feature>
<protein>
    <recommendedName>
        <fullName evidence="7">Rhodopsin domain-containing protein</fullName>
    </recommendedName>
</protein>
<dbReference type="OrthoDB" id="4329349at2759"/>
<feature type="domain" description="Rhodopsin" evidence="7">
    <location>
        <begin position="31"/>
        <end position="272"/>
    </location>
</feature>
<dbReference type="PANTHER" id="PTHR33048:SF152">
    <property type="entry name" value="INTEGRAL MEMBRANE PROTEIN"/>
    <property type="match status" value="1"/>
</dbReference>
<feature type="transmembrane region" description="Helical" evidence="6">
    <location>
        <begin position="257"/>
        <end position="276"/>
    </location>
</feature>
<evidence type="ECO:0000313" key="9">
    <source>
        <dbReference type="Proteomes" id="UP000799776"/>
    </source>
</evidence>
<feature type="transmembrane region" description="Helical" evidence="6">
    <location>
        <begin position="182"/>
        <end position="203"/>
    </location>
</feature>
<evidence type="ECO:0000259" key="7">
    <source>
        <dbReference type="Pfam" id="PF20684"/>
    </source>
</evidence>